<dbReference type="InterPro" id="IPR035427">
    <property type="entry name" value="Tim10-like_dom_sf"/>
</dbReference>
<evidence type="ECO:0000256" key="9">
    <source>
        <dbReference type="ARBA" id="ARBA00023157"/>
    </source>
</evidence>
<keyword evidence="4" id="KW-0479">Metal-binding</keyword>
<comment type="subcellular location">
    <subcellularLocation>
        <location evidence="1">Mitochondrion</location>
    </subcellularLocation>
</comment>
<sequence length="222" mass="25208">MDQLLDLETLKKLTPEQQQQVIAGVKQQAAIANAQNLITDLSEKCTQKCISHPGSSLSNSDKQCLQRCMDRFMDSWNLVSQTLQKRLQEELTSAGSILPSVPGDVPSISYTRVSRVPWTTVKRTLRKTSETRKCPPPPWQCKPSRRFGYSAENCRTWMAFSCPLTVLYGHRTIRLPFVPAAEVLSTREKFDKYDDLKIAVDEFLASHCREFWATGINGLRAR</sequence>
<dbReference type="OrthoDB" id="7813104at2759"/>
<evidence type="ECO:0000256" key="5">
    <source>
        <dbReference type="ARBA" id="ARBA00022833"/>
    </source>
</evidence>
<feature type="domain" description="Tim10-like" evidence="11">
    <location>
        <begin position="25"/>
        <end position="85"/>
    </location>
</feature>
<evidence type="ECO:0000313" key="13">
    <source>
        <dbReference type="Proteomes" id="UP000053660"/>
    </source>
</evidence>
<dbReference type="InterPro" id="IPR004217">
    <property type="entry name" value="Tim10-like"/>
</dbReference>
<keyword evidence="5" id="KW-0862">Zinc</keyword>
<keyword evidence="3" id="KW-0813">Transport</keyword>
<dbReference type="GO" id="GO:0045039">
    <property type="term" value="P:protein insertion into mitochondrial inner membrane"/>
    <property type="evidence" value="ECO:0007669"/>
    <property type="project" value="UniProtKB-ARBA"/>
</dbReference>
<name>A0A0B1T494_OESDE</name>
<dbReference type="Gene3D" id="1.10.287.810">
    <property type="entry name" value="Mitochondrial import inner membrane translocase subunit tim13 like domains"/>
    <property type="match status" value="1"/>
</dbReference>
<keyword evidence="7" id="KW-0811">Translocation</keyword>
<dbReference type="GO" id="GO:0042719">
    <property type="term" value="C:mitochondrial intermembrane space chaperone complex"/>
    <property type="evidence" value="ECO:0007669"/>
    <property type="project" value="UniProtKB-ARBA"/>
</dbReference>
<comment type="similarity">
    <text evidence="2">Belongs to the small Tim family.</text>
</comment>
<keyword evidence="9" id="KW-1015">Disulfide bond</keyword>
<dbReference type="GO" id="GO:0046872">
    <property type="term" value="F:metal ion binding"/>
    <property type="evidence" value="ECO:0007669"/>
    <property type="project" value="UniProtKB-KW"/>
</dbReference>
<dbReference type="EMBL" id="KN553296">
    <property type="protein sequence ID" value="KHJ90185.1"/>
    <property type="molecule type" value="Genomic_DNA"/>
</dbReference>
<evidence type="ECO:0000256" key="2">
    <source>
        <dbReference type="ARBA" id="ARBA00006720"/>
    </source>
</evidence>
<dbReference type="AlphaFoldDB" id="A0A0B1T494"/>
<keyword evidence="13" id="KW-1185">Reference proteome</keyword>
<evidence type="ECO:0000256" key="10">
    <source>
        <dbReference type="ARBA" id="ARBA00023186"/>
    </source>
</evidence>
<dbReference type="Pfam" id="PF02953">
    <property type="entry name" value="zf-Tim10_DDP"/>
    <property type="match status" value="1"/>
</dbReference>
<dbReference type="GO" id="GO:0015031">
    <property type="term" value="P:protein transport"/>
    <property type="evidence" value="ECO:0007669"/>
    <property type="project" value="UniProtKB-KW"/>
</dbReference>
<organism evidence="12 13">
    <name type="scientific">Oesophagostomum dentatum</name>
    <name type="common">Nodular worm</name>
    <dbReference type="NCBI Taxonomy" id="61180"/>
    <lineage>
        <taxon>Eukaryota</taxon>
        <taxon>Metazoa</taxon>
        <taxon>Ecdysozoa</taxon>
        <taxon>Nematoda</taxon>
        <taxon>Chromadorea</taxon>
        <taxon>Rhabditida</taxon>
        <taxon>Rhabditina</taxon>
        <taxon>Rhabditomorpha</taxon>
        <taxon>Strongyloidea</taxon>
        <taxon>Strongylidae</taxon>
        <taxon>Oesophagostomum</taxon>
    </lineage>
</organism>
<keyword evidence="6" id="KW-0653">Protein transport</keyword>
<accession>A0A0B1T494</accession>
<proteinExistence type="inferred from homology"/>
<evidence type="ECO:0000256" key="3">
    <source>
        <dbReference type="ARBA" id="ARBA00022448"/>
    </source>
</evidence>
<evidence type="ECO:0000256" key="6">
    <source>
        <dbReference type="ARBA" id="ARBA00022927"/>
    </source>
</evidence>
<reference evidence="12 13" key="1">
    <citation type="submission" date="2014-03" db="EMBL/GenBank/DDBJ databases">
        <title>Draft genome of the hookworm Oesophagostomum dentatum.</title>
        <authorList>
            <person name="Mitreva M."/>
        </authorList>
    </citation>
    <scope>NUCLEOTIDE SEQUENCE [LARGE SCALE GENOMIC DNA]</scope>
    <source>
        <strain evidence="12 13">OD-Hann</strain>
    </source>
</reference>
<evidence type="ECO:0000256" key="4">
    <source>
        <dbReference type="ARBA" id="ARBA00022723"/>
    </source>
</evidence>
<dbReference type="Proteomes" id="UP000053660">
    <property type="component" value="Unassembled WGS sequence"/>
</dbReference>
<evidence type="ECO:0000256" key="8">
    <source>
        <dbReference type="ARBA" id="ARBA00023128"/>
    </source>
</evidence>
<keyword evidence="10" id="KW-0143">Chaperone</keyword>
<evidence type="ECO:0000256" key="7">
    <source>
        <dbReference type="ARBA" id="ARBA00023010"/>
    </source>
</evidence>
<gene>
    <name evidence="12" type="ORF">OESDEN_09975</name>
</gene>
<evidence type="ECO:0000256" key="1">
    <source>
        <dbReference type="ARBA" id="ARBA00004173"/>
    </source>
</evidence>
<evidence type="ECO:0000313" key="12">
    <source>
        <dbReference type="EMBL" id="KHJ90185.1"/>
    </source>
</evidence>
<evidence type="ECO:0000259" key="11">
    <source>
        <dbReference type="Pfam" id="PF02953"/>
    </source>
</evidence>
<keyword evidence="8" id="KW-0496">Mitochondrion</keyword>
<dbReference type="FunFam" id="1.10.287.810:FF:000001">
    <property type="entry name" value="mitochondrial import inner membrane translocase subunit TIM13"/>
    <property type="match status" value="1"/>
</dbReference>
<dbReference type="SUPFAM" id="SSF144122">
    <property type="entry name" value="Tim10-like"/>
    <property type="match status" value="1"/>
</dbReference>
<protein>
    <submittedName>
        <fullName evidence="12">Tim10/DDP family zinc finger</fullName>
    </submittedName>
</protein>